<accession>A0A645GF71</accession>
<gene>
    <name evidence="1" type="ORF">SDC9_171828</name>
</gene>
<reference evidence="1" key="1">
    <citation type="submission" date="2019-08" db="EMBL/GenBank/DDBJ databases">
        <authorList>
            <person name="Kucharzyk K."/>
            <person name="Murdoch R.W."/>
            <person name="Higgins S."/>
            <person name="Loffler F."/>
        </authorList>
    </citation>
    <scope>NUCLEOTIDE SEQUENCE</scope>
</reference>
<protein>
    <submittedName>
        <fullName evidence="1">Uncharacterized protein</fullName>
    </submittedName>
</protein>
<evidence type="ECO:0000313" key="1">
    <source>
        <dbReference type="EMBL" id="MPN24429.1"/>
    </source>
</evidence>
<comment type="caution">
    <text evidence="1">The sequence shown here is derived from an EMBL/GenBank/DDBJ whole genome shotgun (WGS) entry which is preliminary data.</text>
</comment>
<proteinExistence type="predicted"/>
<dbReference type="AlphaFoldDB" id="A0A645GF71"/>
<sequence length="81" mass="9052">MLIFAALALPAHAKGFCGVLQHPQLVPVCDIHNLIHIGHLIKQVYRQNSDCIGVNLFFDLVHINSKGFFIDIHKNGTSFML</sequence>
<name>A0A645GF71_9ZZZZ</name>
<organism evidence="1">
    <name type="scientific">bioreactor metagenome</name>
    <dbReference type="NCBI Taxonomy" id="1076179"/>
    <lineage>
        <taxon>unclassified sequences</taxon>
        <taxon>metagenomes</taxon>
        <taxon>ecological metagenomes</taxon>
    </lineage>
</organism>
<dbReference type="EMBL" id="VSSQ01073283">
    <property type="protein sequence ID" value="MPN24429.1"/>
    <property type="molecule type" value="Genomic_DNA"/>
</dbReference>